<feature type="compositionally biased region" description="Low complexity" evidence="2">
    <location>
        <begin position="57"/>
        <end position="71"/>
    </location>
</feature>
<evidence type="ECO:0000256" key="1">
    <source>
        <dbReference type="SAM" id="Coils"/>
    </source>
</evidence>
<gene>
    <name evidence="3" type="ORF">C4D60_Mb05t16700</name>
</gene>
<dbReference type="PANTHER" id="PTHR37226:SF4">
    <property type="entry name" value="GOLGIN FAMILY A PROTEIN"/>
    <property type="match status" value="1"/>
</dbReference>
<feature type="compositionally biased region" description="Basic and acidic residues" evidence="2">
    <location>
        <begin position="118"/>
        <end position="127"/>
    </location>
</feature>
<feature type="compositionally biased region" description="Basic and acidic residues" evidence="2">
    <location>
        <begin position="1"/>
        <end position="38"/>
    </location>
</feature>
<feature type="compositionally biased region" description="Basic and acidic residues" evidence="2">
    <location>
        <begin position="367"/>
        <end position="383"/>
    </location>
</feature>
<proteinExistence type="predicted"/>
<keyword evidence="1" id="KW-0175">Coiled coil</keyword>
<feature type="coiled-coil region" evidence="1">
    <location>
        <begin position="446"/>
        <end position="487"/>
    </location>
</feature>
<feature type="region of interest" description="Disordered" evidence="2">
    <location>
        <begin position="341"/>
        <end position="383"/>
    </location>
</feature>
<dbReference type="PANTHER" id="PTHR37226">
    <property type="entry name" value="GOLGIN FAMILY A PROTEIN"/>
    <property type="match status" value="1"/>
</dbReference>
<feature type="compositionally biased region" description="Low complexity" evidence="2">
    <location>
        <begin position="140"/>
        <end position="154"/>
    </location>
</feature>
<evidence type="ECO:0000313" key="3">
    <source>
        <dbReference type="EMBL" id="THU66679.1"/>
    </source>
</evidence>
<feature type="compositionally biased region" description="Low complexity" evidence="2">
    <location>
        <begin position="306"/>
        <end position="320"/>
    </location>
</feature>
<feature type="region of interest" description="Disordered" evidence="2">
    <location>
        <begin position="258"/>
        <end position="323"/>
    </location>
</feature>
<dbReference type="AlphaFoldDB" id="A0A4S8JWN4"/>
<feature type="region of interest" description="Disordered" evidence="2">
    <location>
        <begin position="1"/>
        <end position="74"/>
    </location>
</feature>
<name>A0A4S8JWN4_MUSBA</name>
<sequence length="521" mass="57778">MRRVREQEKRAFTSKETEWEQERRQHREEAAELRKRVMEEEEMAGGQGVAPLGHGLPGRAPQGGASAARGSRGAKEWLRLGTDCLVEHLKEERARREEAGGPRSGSAWARIAWSSTSRRSERGERKQGGQGVAPLGHGLPGRAPQGGASAARGSRGAKEWLRLGTDCLVEHLKEERARREEAGGPRSGSAWARIAWSSTSRRSERGERKQGGQGVAPLGHGLPGRAPQGGASAARGSRGAKEWLRLGTDCLVEHLKEERARREEAGGPRSGSAWARIAWSSTSRRSERGERKQGGQGVAPLGHGLPGRAPQGGASAARGSRGAKEWLRLGTDCLVEHLKEERARREEAGGPRSGSAWARIAWSSTSRRSERGERKQGGSRGAKEWLRLGTDCLVEHLKEERARREEAVEKWSGSSSTWPSRPSLTTSSKGLDVGERFYLGAEQGMIEPLEREAKAKEEIVERLRSRVDKMEEEARKRDREIDILRQSLRILSNKKRGHRIGKKKQLRLWNTDFERKMQFSP</sequence>
<dbReference type="Proteomes" id="UP000317650">
    <property type="component" value="Chromosome 5"/>
</dbReference>
<organism evidence="3 4">
    <name type="scientific">Musa balbisiana</name>
    <name type="common">Banana</name>
    <dbReference type="NCBI Taxonomy" id="52838"/>
    <lineage>
        <taxon>Eukaryota</taxon>
        <taxon>Viridiplantae</taxon>
        <taxon>Streptophyta</taxon>
        <taxon>Embryophyta</taxon>
        <taxon>Tracheophyta</taxon>
        <taxon>Spermatophyta</taxon>
        <taxon>Magnoliopsida</taxon>
        <taxon>Liliopsida</taxon>
        <taxon>Zingiberales</taxon>
        <taxon>Musaceae</taxon>
        <taxon>Musa</taxon>
    </lineage>
</organism>
<evidence type="ECO:0000313" key="4">
    <source>
        <dbReference type="Proteomes" id="UP000317650"/>
    </source>
</evidence>
<comment type="caution">
    <text evidence="3">The sequence shown here is derived from an EMBL/GenBank/DDBJ whole genome shotgun (WGS) entry which is preliminary data.</text>
</comment>
<feature type="region of interest" description="Disordered" evidence="2">
    <location>
        <begin position="92"/>
        <end position="157"/>
    </location>
</feature>
<feature type="region of interest" description="Disordered" evidence="2">
    <location>
        <begin position="404"/>
        <end position="429"/>
    </location>
</feature>
<feature type="compositionally biased region" description="Low complexity" evidence="2">
    <location>
        <begin position="223"/>
        <end position="237"/>
    </location>
</feature>
<accession>A0A4S8JWN4</accession>
<feature type="region of interest" description="Disordered" evidence="2">
    <location>
        <begin position="175"/>
        <end position="240"/>
    </location>
</feature>
<feature type="compositionally biased region" description="Low complexity" evidence="2">
    <location>
        <begin position="411"/>
        <end position="428"/>
    </location>
</feature>
<feature type="compositionally biased region" description="Basic and acidic residues" evidence="2">
    <location>
        <begin position="201"/>
        <end position="210"/>
    </location>
</feature>
<keyword evidence="4" id="KW-1185">Reference proteome</keyword>
<protein>
    <submittedName>
        <fullName evidence="3">Uncharacterized protein</fullName>
    </submittedName>
</protein>
<dbReference type="EMBL" id="PYDT01000003">
    <property type="protein sequence ID" value="THU66679.1"/>
    <property type="molecule type" value="Genomic_DNA"/>
</dbReference>
<reference evidence="3 4" key="1">
    <citation type="journal article" date="2019" name="Nat. Plants">
        <title>Genome sequencing of Musa balbisiana reveals subgenome evolution and function divergence in polyploid bananas.</title>
        <authorList>
            <person name="Yao X."/>
        </authorList>
    </citation>
    <scope>NUCLEOTIDE SEQUENCE [LARGE SCALE GENOMIC DNA]</scope>
    <source>
        <strain evidence="4">cv. DH-PKW</strain>
        <tissue evidence="3">Leaves</tissue>
    </source>
</reference>
<feature type="compositionally biased region" description="Basic and acidic residues" evidence="2">
    <location>
        <begin position="284"/>
        <end position="293"/>
    </location>
</feature>
<evidence type="ECO:0000256" key="2">
    <source>
        <dbReference type="SAM" id="MobiDB-lite"/>
    </source>
</evidence>